<dbReference type="Pfam" id="PF25963">
    <property type="entry name" value="Beta-barrel_AAEA"/>
    <property type="match status" value="1"/>
</dbReference>
<evidence type="ECO:0000256" key="1">
    <source>
        <dbReference type="SAM" id="MobiDB-lite"/>
    </source>
</evidence>
<proteinExistence type="predicted"/>
<dbReference type="InterPro" id="IPR058634">
    <property type="entry name" value="AaeA-lik-b-barrel"/>
</dbReference>
<sequence length="333" mass="35455">MRRSPSHRHGDAKARGYQSNADALKATYDGTVADLAKARLNLERVEVRSPVNGTVTNLLLQSGTCATVGQAAMRLIDADSFRVTAYFEETQLERVRVGDPATVTLLGYPGTPLKGRVGSLGRGITDPNAAPGVAGPAGGEPRLHLGPPRPANSGAHRRRRLAGGPRRRGGNDGHRAGRAAAPRRRCEGSRVQILTGPGAETGGADPITELVLRMSGGWTVQTPRKRIAAANPRPAAGPRACSIGPARRWPLRTRDIAPVIRATSLPATGMRCRVPRPIPGGRVARTAGGLLLYEGFGSPGESMLAMSSGLMDRLDPEQYFHRHRKCHDVLARD</sequence>
<gene>
    <name evidence="3" type="primary">aaeA_3</name>
    <name evidence="3" type="ORF">MPEAHAMD_1012</name>
</gene>
<dbReference type="AlphaFoldDB" id="A0AA37H7W8"/>
<reference evidence="3" key="1">
    <citation type="journal article" date="2016" name="Front. Microbiol.">
        <title>Genome Sequence of the Piezophilic, Mesophilic Sulfate-Reducing Bacterium Desulfovibrio indicus J2T.</title>
        <authorList>
            <person name="Cao J."/>
            <person name="Maignien L."/>
            <person name="Shao Z."/>
            <person name="Alain K."/>
            <person name="Jebbar M."/>
        </authorList>
    </citation>
    <scope>NUCLEOTIDE SEQUENCE</scope>
    <source>
        <strain evidence="3">JCM 32048</strain>
    </source>
</reference>
<evidence type="ECO:0000313" key="4">
    <source>
        <dbReference type="Proteomes" id="UP001055286"/>
    </source>
</evidence>
<feature type="region of interest" description="Disordered" evidence="1">
    <location>
        <begin position="124"/>
        <end position="187"/>
    </location>
</feature>
<protein>
    <submittedName>
        <fullName evidence="3">p-hydroxybenzoic acid efflux pump subunit AaeA</fullName>
    </submittedName>
</protein>
<dbReference type="Proteomes" id="UP001055286">
    <property type="component" value="Unassembled WGS sequence"/>
</dbReference>
<dbReference type="Gene3D" id="2.40.30.170">
    <property type="match status" value="1"/>
</dbReference>
<evidence type="ECO:0000313" key="3">
    <source>
        <dbReference type="EMBL" id="GJD60872.1"/>
    </source>
</evidence>
<name>A0AA37H7W8_9HYPH</name>
<feature type="domain" description="p-hydroxybenzoic acid efflux pump subunit AaeA-like beta-barrel" evidence="2">
    <location>
        <begin position="80"/>
        <end position="132"/>
    </location>
</feature>
<reference evidence="3" key="2">
    <citation type="submission" date="2021-08" db="EMBL/GenBank/DDBJ databases">
        <authorList>
            <person name="Tani A."/>
            <person name="Ola A."/>
            <person name="Ogura Y."/>
            <person name="Katsura K."/>
            <person name="Hayashi T."/>
        </authorList>
    </citation>
    <scope>NUCLEOTIDE SEQUENCE</scope>
    <source>
        <strain evidence="3">JCM 32048</strain>
    </source>
</reference>
<dbReference type="PANTHER" id="PTHR30367">
    <property type="entry name" value="P-HYDROXYBENZOIC ACID EFFLUX PUMP SUBUNIT AAEA-RELATED"/>
    <property type="match status" value="1"/>
</dbReference>
<evidence type="ECO:0000259" key="2">
    <source>
        <dbReference type="Pfam" id="PF25963"/>
    </source>
</evidence>
<dbReference type="SUPFAM" id="SSF111369">
    <property type="entry name" value="HlyD-like secretion proteins"/>
    <property type="match status" value="1"/>
</dbReference>
<accession>A0AA37H7W8</accession>
<feature type="compositionally biased region" description="Basic residues" evidence="1">
    <location>
        <begin position="155"/>
        <end position="168"/>
    </location>
</feature>
<dbReference type="PANTHER" id="PTHR30367:SF1">
    <property type="entry name" value="MULTIDRUG RESISTANCE PROTEIN MDTN"/>
    <property type="match status" value="1"/>
</dbReference>
<organism evidence="3 4">
    <name type="scientific">Methylobacterium frigidaeris</name>
    <dbReference type="NCBI Taxonomy" id="2038277"/>
    <lineage>
        <taxon>Bacteria</taxon>
        <taxon>Pseudomonadati</taxon>
        <taxon>Pseudomonadota</taxon>
        <taxon>Alphaproteobacteria</taxon>
        <taxon>Hyphomicrobiales</taxon>
        <taxon>Methylobacteriaceae</taxon>
        <taxon>Methylobacterium</taxon>
    </lineage>
</organism>
<dbReference type="EMBL" id="BPQJ01000003">
    <property type="protein sequence ID" value="GJD60872.1"/>
    <property type="molecule type" value="Genomic_DNA"/>
</dbReference>
<dbReference type="InterPro" id="IPR050393">
    <property type="entry name" value="MFP_Efflux_Pump"/>
</dbReference>
<keyword evidence="4" id="KW-1185">Reference proteome</keyword>
<comment type="caution">
    <text evidence="3">The sequence shown here is derived from an EMBL/GenBank/DDBJ whole genome shotgun (WGS) entry which is preliminary data.</text>
</comment>